<protein>
    <recommendedName>
        <fullName evidence="3">Zinc ribbon domain-containing protein</fullName>
    </recommendedName>
</protein>
<evidence type="ECO:0000313" key="2">
    <source>
        <dbReference type="Proteomes" id="UP001339962"/>
    </source>
</evidence>
<evidence type="ECO:0000313" key="1">
    <source>
        <dbReference type="EMBL" id="MED5053256.1"/>
    </source>
</evidence>
<proteinExistence type="predicted"/>
<name>A0ABD5J0Z6_9BACL</name>
<sequence>MKNVVIHKIVTLIFTEEQLKAYWEKKKTGVPFVSLTNEQYMKLAEEMLQHSSHSQLQQHLIDQGWRTKEEAEGLVVAEDDSREAIHVEMVDTSIPQRPSHKLFIDRLTEVQCSNCQFMFYTRDIENLSPLLCPSCGQTIQ</sequence>
<comment type="caution">
    <text evidence="1">The sequence shown here is derived from an EMBL/GenBank/DDBJ whole genome shotgun (WGS) entry which is preliminary data.</text>
</comment>
<accession>A0ABD5J0Z6</accession>
<dbReference type="Proteomes" id="UP001339962">
    <property type="component" value="Unassembled WGS sequence"/>
</dbReference>
<organism evidence="1 2">
    <name type="scientific">Anoxybacteroides rupiense</name>
    <dbReference type="NCBI Taxonomy" id="311460"/>
    <lineage>
        <taxon>Bacteria</taxon>
        <taxon>Bacillati</taxon>
        <taxon>Bacillota</taxon>
        <taxon>Bacilli</taxon>
        <taxon>Bacillales</taxon>
        <taxon>Anoxybacillaceae</taxon>
        <taxon>Anoxybacteroides</taxon>
    </lineage>
</organism>
<dbReference type="AlphaFoldDB" id="A0ABD5J0Z6"/>
<dbReference type="RefSeq" id="WP_066148877.1">
    <property type="nucleotide sequence ID" value="NZ_JACIDF010000016.1"/>
</dbReference>
<reference evidence="1 2" key="1">
    <citation type="submission" date="2023-03" db="EMBL/GenBank/DDBJ databases">
        <title>Bacillus Genome Sequencing.</title>
        <authorList>
            <person name="Dunlap C."/>
        </authorList>
    </citation>
    <scope>NUCLEOTIDE SEQUENCE [LARGE SCALE GENOMIC DNA]</scope>
    <source>
        <strain evidence="1 2">NRS-38</strain>
    </source>
</reference>
<evidence type="ECO:0008006" key="3">
    <source>
        <dbReference type="Google" id="ProtNLM"/>
    </source>
</evidence>
<gene>
    <name evidence="1" type="ORF">P9850_15770</name>
</gene>
<dbReference type="EMBL" id="JARTLI010000040">
    <property type="protein sequence ID" value="MED5053256.1"/>
    <property type="molecule type" value="Genomic_DNA"/>
</dbReference>